<keyword evidence="2 8" id="KW-0813">Transport</keyword>
<proteinExistence type="inferred from homology"/>
<sequence length="531" mass="58984">MLLPRLWLALCMAALVLPLAVIVASVGDFDAEIWAFLLEFQLPLLLQNTLILLLGVGVGVTVLGTTAAWLTALYDFPLRRFFFWGLMLPLAMPAYVLAFTQLGLFDYTGPVSTFLRERWGFAHGLPEIRNQWGLIATMSLTFYPYVYLLSRNAFGSMGQRALEVGASFGLSPLQAFWRVALPMARPWIAGGLILALMETLADFGTVSVFGYDTFTTAIYQAWFDFFSLETAKQLAALLVTVVFVLLVLEQLSRGRRRFTQAGKAQQQRRKTLRGSRRWLATAYCSLILLLAFALPVMQLLWWAGETWHSHFNETLWLHAWHSFAISLMAALLTAAVALLLALAKRSLNSKSAAVAARVATLGYGIPGTVLAVGVFVPVAWLDNYLVEWFRLPEGSAILKGTLLVMLLAYVIRFLAVAYSANEAGLERIGRQQEETARSLGVTGFALLRRVHLPLLKGALGTAMLMVFVDVMKEMPITLMTRPYNWDTLATRVYTFTTEGQYAFAALPSLAMVLTGLLPVILFSQLDERKNA</sequence>
<dbReference type="CDD" id="cd06261">
    <property type="entry name" value="TM_PBP2"/>
    <property type="match status" value="2"/>
</dbReference>
<accession>A0A892ZBW6</accession>
<dbReference type="EMBL" id="CP069798">
    <property type="protein sequence ID" value="QRQ80775.1"/>
    <property type="molecule type" value="Genomic_DNA"/>
</dbReference>
<dbReference type="InterPro" id="IPR035906">
    <property type="entry name" value="MetI-like_sf"/>
</dbReference>
<feature type="transmembrane region" description="Helical" evidence="8">
    <location>
        <begin position="278"/>
        <end position="303"/>
    </location>
</feature>
<dbReference type="KEGG" id="ptes:JQU52_08390"/>
<feature type="transmembrane region" description="Helical" evidence="8">
    <location>
        <begin position="231"/>
        <end position="248"/>
    </location>
</feature>
<feature type="transmembrane region" description="Helical" evidence="8">
    <location>
        <begin position="49"/>
        <end position="74"/>
    </location>
</feature>
<gene>
    <name evidence="10" type="ORF">JQU52_08390</name>
</gene>
<keyword evidence="7 8" id="KW-0472">Membrane</keyword>
<dbReference type="Pfam" id="PF00528">
    <property type="entry name" value="BPD_transp_1"/>
    <property type="match status" value="2"/>
</dbReference>
<dbReference type="PROSITE" id="PS50928">
    <property type="entry name" value="ABC_TM1"/>
    <property type="match status" value="2"/>
</dbReference>
<dbReference type="PANTHER" id="PTHR43357">
    <property type="entry name" value="INNER MEMBRANE ABC TRANSPORTER PERMEASE PROTEIN YDCV"/>
    <property type="match status" value="1"/>
</dbReference>
<dbReference type="FunFam" id="1.10.3720.10:FF:000088">
    <property type="entry name" value="Iron(III) ABC transporter, permease protein"/>
    <property type="match status" value="1"/>
</dbReference>
<keyword evidence="3" id="KW-1003">Cell membrane</keyword>
<feature type="transmembrane region" description="Helical" evidence="8">
    <location>
        <begin position="454"/>
        <end position="471"/>
    </location>
</feature>
<feature type="transmembrane region" description="Helical" evidence="8">
    <location>
        <begin position="81"/>
        <end position="105"/>
    </location>
</feature>
<feature type="transmembrane region" description="Helical" evidence="8">
    <location>
        <begin position="187"/>
        <end position="211"/>
    </location>
</feature>
<evidence type="ECO:0000256" key="5">
    <source>
        <dbReference type="ARBA" id="ARBA00022692"/>
    </source>
</evidence>
<comment type="similarity">
    <text evidence="8">Belongs to the binding-protein-dependent transport system permease family.</text>
</comment>
<keyword evidence="5 8" id="KW-0812">Transmembrane</keyword>
<dbReference type="SUPFAM" id="SSF161098">
    <property type="entry name" value="MetI-like"/>
    <property type="match status" value="2"/>
</dbReference>
<feature type="transmembrane region" description="Helical" evidence="8">
    <location>
        <begin position="354"/>
        <end position="380"/>
    </location>
</feature>
<dbReference type="PANTHER" id="PTHR43357:SF3">
    <property type="entry name" value="FE(3+)-TRANSPORT SYSTEM PERMEASE PROTEIN FBPB 2"/>
    <property type="match status" value="1"/>
</dbReference>
<dbReference type="Gene3D" id="1.10.3720.10">
    <property type="entry name" value="MetI-like"/>
    <property type="match status" value="2"/>
</dbReference>
<feature type="domain" description="ABC transmembrane type-1" evidence="9">
    <location>
        <begin position="319"/>
        <end position="522"/>
    </location>
</feature>
<feature type="transmembrane region" description="Helical" evidence="8">
    <location>
        <begin position="501"/>
        <end position="522"/>
    </location>
</feature>
<keyword evidence="4" id="KW-0997">Cell inner membrane</keyword>
<dbReference type="Proteomes" id="UP000653156">
    <property type="component" value="Chromosome"/>
</dbReference>
<dbReference type="AlphaFoldDB" id="A0A892ZBW6"/>
<evidence type="ECO:0000256" key="3">
    <source>
        <dbReference type="ARBA" id="ARBA00022475"/>
    </source>
</evidence>
<evidence type="ECO:0000313" key="10">
    <source>
        <dbReference type="EMBL" id="QRQ80775.1"/>
    </source>
</evidence>
<dbReference type="RefSeq" id="WP_230338061.1">
    <property type="nucleotide sequence ID" value="NZ_CP069798.1"/>
</dbReference>
<evidence type="ECO:0000256" key="8">
    <source>
        <dbReference type="RuleBase" id="RU363032"/>
    </source>
</evidence>
<comment type="subcellular location">
    <subcellularLocation>
        <location evidence="1">Cell inner membrane</location>
        <topology evidence="1">Multi-pass membrane protein</topology>
    </subcellularLocation>
    <subcellularLocation>
        <location evidence="8">Cell membrane</location>
        <topology evidence="8">Multi-pass membrane protein</topology>
    </subcellularLocation>
</comment>
<feature type="transmembrane region" description="Helical" evidence="8">
    <location>
        <begin position="400"/>
        <end position="420"/>
    </location>
</feature>
<keyword evidence="6 8" id="KW-1133">Transmembrane helix</keyword>
<evidence type="ECO:0000256" key="7">
    <source>
        <dbReference type="ARBA" id="ARBA00023136"/>
    </source>
</evidence>
<keyword evidence="11" id="KW-1185">Reference proteome</keyword>
<organism evidence="10 11">
    <name type="scientific">Paralysiella testudinis</name>
    <dbReference type="NCBI Taxonomy" id="2809020"/>
    <lineage>
        <taxon>Bacteria</taxon>
        <taxon>Pseudomonadati</taxon>
        <taxon>Pseudomonadota</taxon>
        <taxon>Betaproteobacteria</taxon>
        <taxon>Neisseriales</taxon>
        <taxon>Neisseriaceae</taxon>
        <taxon>Paralysiella</taxon>
    </lineage>
</organism>
<dbReference type="GO" id="GO:0005886">
    <property type="term" value="C:plasma membrane"/>
    <property type="evidence" value="ECO:0007669"/>
    <property type="project" value="UniProtKB-SubCell"/>
</dbReference>
<feature type="transmembrane region" description="Helical" evidence="8">
    <location>
        <begin position="132"/>
        <end position="150"/>
    </location>
</feature>
<evidence type="ECO:0000256" key="6">
    <source>
        <dbReference type="ARBA" id="ARBA00022989"/>
    </source>
</evidence>
<evidence type="ECO:0000256" key="2">
    <source>
        <dbReference type="ARBA" id="ARBA00022448"/>
    </source>
</evidence>
<dbReference type="GO" id="GO:0055085">
    <property type="term" value="P:transmembrane transport"/>
    <property type="evidence" value="ECO:0007669"/>
    <property type="project" value="InterPro"/>
</dbReference>
<name>A0A892ZBW6_9NEIS</name>
<protein>
    <submittedName>
        <fullName evidence="10">Iron ABC transporter permease</fullName>
    </submittedName>
</protein>
<evidence type="ECO:0000256" key="1">
    <source>
        <dbReference type="ARBA" id="ARBA00004429"/>
    </source>
</evidence>
<reference evidence="10" key="1">
    <citation type="submission" date="2021-02" db="EMBL/GenBank/DDBJ databases">
        <title>Neisseriaceae sp. 26B isolated from the cloaca of a Common Toad-headed Turtle (Mesoclemmys nasuta).</title>
        <authorList>
            <person name="Spergser J."/>
            <person name="Busse H.-J."/>
        </authorList>
    </citation>
    <scope>NUCLEOTIDE SEQUENCE</scope>
    <source>
        <strain evidence="10">26B</strain>
    </source>
</reference>
<dbReference type="InterPro" id="IPR000515">
    <property type="entry name" value="MetI-like"/>
</dbReference>
<feature type="domain" description="ABC transmembrane type-1" evidence="9">
    <location>
        <begin position="46"/>
        <end position="247"/>
    </location>
</feature>
<feature type="transmembrane region" description="Helical" evidence="8">
    <location>
        <begin position="323"/>
        <end position="342"/>
    </location>
</feature>
<evidence type="ECO:0000259" key="9">
    <source>
        <dbReference type="PROSITE" id="PS50928"/>
    </source>
</evidence>
<evidence type="ECO:0000313" key="11">
    <source>
        <dbReference type="Proteomes" id="UP000653156"/>
    </source>
</evidence>
<evidence type="ECO:0000256" key="4">
    <source>
        <dbReference type="ARBA" id="ARBA00022519"/>
    </source>
</evidence>